<evidence type="ECO:0000256" key="5">
    <source>
        <dbReference type="ARBA" id="ARBA00023002"/>
    </source>
</evidence>
<protein>
    <recommendedName>
        <fullName evidence="3">GDP-L-fucose synthase</fullName>
        <ecNumber evidence="3">1.1.1.271</ecNumber>
    </recommendedName>
</protein>
<reference evidence="10" key="1">
    <citation type="submission" date="2021-03" db="EMBL/GenBank/DDBJ databases">
        <authorList>
            <consortium name="Genoscope - CEA"/>
            <person name="William W."/>
        </authorList>
    </citation>
    <scope>NUCLEOTIDE SEQUENCE</scope>
    <source>
        <strain evidence="10">Doubled-haploid Pahang</strain>
    </source>
</reference>
<evidence type="ECO:0000256" key="2">
    <source>
        <dbReference type="ARBA" id="ARBA00005959"/>
    </source>
</evidence>
<dbReference type="GO" id="GO:0016853">
    <property type="term" value="F:isomerase activity"/>
    <property type="evidence" value="ECO:0007669"/>
    <property type="project" value="UniProtKB-KW"/>
</dbReference>
<dbReference type="GO" id="GO:0042351">
    <property type="term" value="P:'de novo' GDP-L-fucose biosynthetic process"/>
    <property type="evidence" value="ECO:0007669"/>
    <property type="project" value="UniProtKB-UniPathway"/>
</dbReference>
<organism evidence="11 12">
    <name type="scientific">Musa acuminata subsp. malaccensis</name>
    <name type="common">Wild banana</name>
    <name type="synonym">Musa malaccensis</name>
    <dbReference type="NCBI Taxonomy" id="214687"/>
    <lineage>
        <taxon>Eukaryota</taxon>
        <taxon>Viridiplantae</taxon>
        <taxon>Streptophyta</taxon>
        <taxon>Embryophyta</taxon>
        <taxon>Tracheophyta</taxon>
        <taxon>Spermatophyta</taxon>
        <taxon>Magnoliopsida</taxon>
        <taxon>Liliopsida</taxon>
        <taxon>Zingiberales</taxon>
        <taxon>Musaceae</taxon>
        <taxon>Musa</taxon>
    </lineage>
</organism>
<keyword evidence="6" id="KW-0413">Isomerase</keyword>
<dbReference type="PANTHER" id="PTHR43238">
    <property type="entry name" value="GDP-L-FUCOSE SYNTHASE"/>
    <property type="match status" value="1"/>
</dbReference>
<dbReference type="FunFam" id="3.40.50.720:FF:000101">
    <property type="entry name" value="GDP-L-fucose synthase"/>
    <property type="match status" value="1"/>
</dbReference>
<keyword evidence="7" id="KW-0511">Multifunctional enzyme</keyword>
<comment type="catalytic activity">
    <reaction evidence="8">
        <text>GDP-beta-L-fucose + NADP(+) = GDP-4-dehydro-alpha-D-rhamnose + NADPH + H(+)</text>
        <dbReference type="Rhea" id="RHEA:18885"/>
        <dbReference type="ChEBI" id="CHEBI:15378"/>
        <dbReference type="ChEBI" id="CHEBI:57273"/>
        <dbReference type="ChEBI" id="CHEBI:57783"/>
        <dbReference type="ChEBI" id="CHEBI:57964"/>
        <dbReference type="ChEBI" id="CHEBI:58349"/>
        <dbReference type="EC" id="1.1.1.271"/>
    </reaction>
</comment>
<evidence type="ECO:0000313" key="10">
    <source>
        <dbReference type="EMBL" id="CAG1843522.1"/>
    </source>
</evidence>
<dbReference type="Pfam" id="PF01370">
    <property type="entry name" value="Epimerase"/>
    <property type="match status" value="1"/>
</dbReference>
<dbReference type="Proteomes" id="UP000012960">
    <property type="component" value="Unplaced"/>
</dbReference>
<proteinExistence type="inferred from homology"/>
<keyword evidence="12" id="KW-1185">Reference proteome</keyword>
<dbReference type="EMBL" id="HG996469">
    <property type="protein sequence ID" value="CAG1843522.1"/>
    <property type="molecule type" value="Genomic_DNA"/>
</dbReference>
<evidence type="ECO:0000256" key="7">
    <source>
        <dbReference type="ARBA" id="ARBA00023268"/>
    </source>
</evidence>
<evidence type="ECO:0000256" key="4">
    <source>
        <dbReference type="ARBA" id="ARBA00022857"/>
    </source>
</evidence>
<dbReference type="EC" id="1.1.1.271" evidence="3"/>
<keyword evidence="4" id="KW-0521">NADP</keyword>
<comment type="pathway">
    <text evidence="1">Nucleotide-sugar biosynthesis; GDP-L-fucose biosynthesis via de novo pathway; GDP-L-fucose from GDP-alpha-D-mannose: step 2/2.</text>
</comment>
<reference evidence="11" key="2">
    <citation type="submission" date="2021-05" db="UniProtKB">
        <authorList>
            <consortium name="EnsemblPlants"/>
        </authorList>
    </citation>
    <scope>IDENTIFICATION</scope>
    <source>
        <strain evidence="11">subsp. malaccensis</strain>
    </source>
</reference>
<dbReference type="InterPro" id="IPR001509">
    <property type="entry name" value="Epimerase_deHydtase"/>
</dbReference>
<sequence>MNSDLTIGSSDNTSSPARCKPNRIRIFKLGPIHLVCIAPPRQGSGDLLRLPFSRISEMGAVESEATEVIGSFLSDTAVKVFIAGHRGLVGSAIHRKLLALGFTNLLLRTHSELDLTRQADVEAFFAAERPRYVIVAAAKVGGIHANSTYPADFISVNLQIQTNIIDAALRCAGGAVRKLLFLGSSCIYPKLAPQPIPESALLSGPLEPTNEWYAVAKISGIKMCQAYRIQHGLDAISAMPTNLYGPHDNFHPENSHVLPALIRRFHKAKISGAKEVVVWGTGSPLREFLHVDDLADAVVFLMDRYSGLEHVNVGSGKEVTIKGLAEMVKEVVGFEGDLVWDSTKPDGTPRKLMDSSKLAGMGWEAKIPLRQGLADTYKWYVDNVIDH</sequence>
<evidence type="ECO:0000259" key="9">
    <source>
        <dbReference type="Pfam" id="PF01370"/>
    </source>
</evidence>
<dbReference type="GO" id="GO:0050577">
    <property type="term" value="F:GDP-L-fucose synthase activity"/>
    <property type="evidence" value="ECO:0000318"/>
    <property type="project" value="GO_Central"/>
</dbReference>
<dbReference type="EnsemblPlants" id="Ma04_t27130.1">
    <property type="protein sequence ID" value="Ma04_p27130.1"/>
    <property type="gene ID" value="Ma04_g27130"/>
</dbReference>
<dbReference type="Gene3D" id="3.40.50.720">
    <property type="entry name" value="NAD(P)-binding Rossmann-like Domain"/>
    <property type="match status" value="1"/>
</dbReference>
<dbReference type="SUPFAM" id="SSF51735">
    <property type="entry name" value="NAD(P)-binding Rossmann-fold domains"/>
    <property type="match status" value="1"/>
</dbReference>
<dbReference type="UniPathway" id="UPA00128">
    <property type="reaction ID" value="UER00191"/>
</dbReference>
<dbReference type="FunCoup" id="A0A804IUD9">
    <property type="interactions" value="2249"/>
</dbReference>
<accession>A0A804IUD9</accession>
<name>A0A804IUD9_MUSAM</name>
<gene>
    <name evidence="10" type="ORF">GSMUA_133170.1</name>
</gene>
<comment type="similarity">
    <text evidence="2">Belongs to the NAD(P)-dependent epimerase/dehydratase family. Fucose synthase subfamily.</text>
</comment>
<dbReference type="HAMAP" id="MF_00956">
    <property type="entry name" value="GDP_fucose_synth"/>
    <property type="match status" value="1"/>
</dbReference>
<evidence type="ECO:0000256" key="1">
    <source>
        <dbReference type="ARBA" id="ARBA00004883"/>
    </source>
</evidence>
<dbReference type="InParanoid" id="A0A804IUD9"/>
<dbReference type="Gramene" id="Ma04_t27130.1">
    <property type="protein sequence ID" value="Ma04_p27130.1"/>
    <property type="gene ID" value="Ma04_g27130"/>
</dbReference>
<evidence type="ECO:0000313" key="11">
    <source>
        <dbReference type="EnsemblPlants" id="Ma04_p27130.1"/>
    </source>
</evidence>
<evidence type="ECO:0000256" key="6">
    <source>
        <dbReference type="ARBA" id="ARBA00023235"/>
    </source>
</evidence>
<dbReference type="Gene3D" id="3.90.25.10">
    <property type="entry name" value="UDP-galactose 4-epimerase, domain 1"/>
    <property type="match status" value="1"/>
</dbReference>
<dbReference type="PANTHER" id="PTHR43238:SF1">
    <property type="entry name" value="GDP-L-FUCOSE SYNTHASE"/>
    <property type="match status" value="1"/>
</dbReference>
<keyword evidence="5" id="KW-0560">Oxidoreductase</keyword>
<evidence type="ECO:0000313" key="12">
    <source>
        <dbReference type="Proteomes" id="UP000012960"/>
    </source>
</evidence>
<dbReference type="OMA" id="FMYAGDL"/>
<dbReference type="InterPro" id="IPR036291">
    <property type="entry name" value="NAD(P)-bd_dom_sf"/>
</dbReference>
<evidence type="ECO:0000256" key="3">
    <source>
        <dbReference type="ARBA" id="ARBA00012371"/>
    </source>
</evidence>
<dbReference type="AlphaFoldDB" id="A0A804IUD9"/>
<evidence type="ECO:0000256" key="8">
    <source>
        <dbReference type="ARBA" id="ARBA00051935"/>
    </source>
</evidence>
<dbReference type="InterPro" id="IPR028614">
    <property type="entry name" value="GDP_fucose/colitose_synth"/>
</dbReference>
<dbReference type="CDD" id="cd05239">
    <property type="entry name" value="GDP_FS_SDR_e"/>
    <property type="match status" value="1"/>
</dbReference>
<feature type="domain" description="NAD-dependent epimerase/dehydratase" evidence="9">
    <location>
        <begin position="80"/>
        <end position="314"/>
    </location>
</feature>